<evidence type="ECO:0000313" key="6">
    <source>
        <dbReference type="EMBL" id="PJF47654.1"/>
    </source>
</evidence>
<dbReference type="InterPro" id="IPR027417">
    <property type="entry name" value="P-loop_NTPase"/>
</dbReference>
<evidence type="ECO:0000313" key="7">
    <source>
        <dbReference type="Proteomes" id="UP000230790"/>
    </source>
</evidence>
<evidence type="ECO:0000256" key="4">
    <source>
        <dbReference type="ARBA" id="ARBA00022840"/>
    </source>
</evidence>
<dbReference type="InterPro" id="IPR014016">
    <property type="entry name" value="UvrD-like_ATP-bd"/>
</dbReference>
<name>A0A2M8QCY3_9CHLR</name>
<dbReference type="GO" id="GO:0016787">
    <property type="term" value="F:hydrolase activity"/>
    <property type="evidence" value="ECO:0007669"/>
    <property type="project" value="UniProtKB-KW"/>
</dbReference>
<dbReference type="Gene3D" id="3.40.50.300">
    <property type="entry name" value="P-loop containing nucleotide triphosphate hydrolases"/>
    <property type="match status" value="1"/>
</dbReference>
<dbReference type="Pfam" id="PF00580">
    <property type="entry name" value="UvrD-helicase"/>
    <property type="match status" value="1"/>
</dbReference>
<gene>
    <name evidence="6" type="ORF">CUN48_07500</name>
</gene>
<dbReference type="AlphaFoldDB" id="A0A2M8QCY3"/>
<feature type="domain" description="UvrD-like helicase ATP-binding" evidence="5">
    <location>
        <begin position="20"/>
        <end position="274"/>
    </location>
</feature>
<evidence type="ECO:0000256" key="1">
    <source>
        <dbReference type="ARBA" id="ARBA00022741"/>
    </source>
</evidence>
<keyword evidence="2" id="KW-0378">Hydrolase</keyword>
<dbReference type="GO" id="GO:0004386">
    <property type="term" value="F:helicase activity"/>
    <property type="evidence" value="ECO:0007669"/>
    <property type="project" value="UniProtKB-KW"/>
</dbReference>
<keyword evidence="4" id="KW-0067">ATP-binding</keyword>
<sequence>MAFVFLSVLEYWPGMSKRYLIGHPGVGKTARLTERLVELIGGGVRPDRILILVPQESHAQRFKAALALAREAALASREGRRAQRARLGQPEIHTFFGLAQQHVSLFFPRIALRAGFADPYREPVWMNVEAAQYLLDRIVAPRIGEFEHLRMPRSRLLIQILDDLNRAATMGFPLEELADRLASAWHGVEPRQQAYRAVQDIALAFRRFCLQHALVDFSLGMELFRAHLLAADFYREYVAARYRHVLADNVEEAAPIIHDFLRLLLETSETAMLAEDTPGGFRVNLGAAPQSAHALRLVCEVTPIPDPRLQPGAPDSPARFGQALMRAINERAAQRALRSSAVEKLYDGEAPTHYWATMVQAVADRIGALVRSGVAAREIAVVAPVVEDVLCFELEERLKRYGVGAHAVRPSRPLHDQPLVRALVTFARLGYPEWAQPVSPSELARALALVISGLDVVRAQLIADAARRACGPGGIVALPSLDEPSLWDRVGQPFHERYAALRGWLTIWAGGHPAQGAPLDLFWYELAAGPMSQPGFVFGEDAEAREGCDKLIASARAFREAFEQADLQSWPTGESIHPPEMSVLGLPPRPEVAERVDAGQAYVIALMQNVLAAEYAPERTPDVPEGSILLAPVYTYLTGNYRSRYQFWLNVNALNWHERFYQPLTHPYVLSREWSPGMRWTDDDEQRASRDLLARLVGGLAFRCGDKIYLAASRLTMAGQEESGMLAQALRGL</sequence>
<protein>
    <recommendedName>
        <fullName evidence="5">UvrD-like helicase ATP-binding domain-containing protein</fullName>
    </recommendedName>
</protein>
<proteinExistence type="predicted"/>
<reference evidence="6 7" key="1">
    <citation type="submission" date="2017-11" db="EMBL/GenBank/DDBJ databases">
        <title>Evolution of Phototrophy in the Chloroflexi Phylum Driven by Horizontal Gene Transfer.</title>
        <authorList>
            <person name="Ward L.M."/>
            <person name="Hemp J."/>
            <person name="Shih P.M."/>
            <person name="Mcglynn S.E."/>
            <person name="Fischer W."/>
        </authorList>
    </citation>
    <scope>NUCLEOTIDE SEQUENCE [LARGE SCALE GENOMIC DNA]</scope>
    <source>
        <strain evidence="6">JP3_7</strain>
    </source>
</reference>
<keyword evidence="1" id="KW-0547">Nucleotide-binding</keyword>
<accession>A0A2M8QCY3</accession>
<keyword evidence="3" id="KW-0347">Helicase</keyword>
<organism evidence="6 7">
    <name type="scientific">Candidatus Thermofonsia Clade 3 bacterium</name>
    <dbReference type="NCBI Taxonomy" id="2364212"/>
    <lineage>
        <taxon>Bacteria</taxon>
        <taxon>Bacillati</taxon>
        <taxon>Chloroflexota</taxon>
        <taxon>Candidatus Thermofontia</taxon>
        <taxon>Candidatus Thermofonsia Clade 3</taxon>
    </lineage>
</organism>
<dbReference type="GO" id="GO:0005524">
    <property type="term" value="F:ATP binding"/>
    <property type="evidence" value="ECO:0007669"/>
    <property type="project" value="UniProtKB-KW"/>
</dbReference>
<dbReference type="SUPFAM" id="SSF52540">
    <property type="entry name" value="P-loop containing nucleoside triphosphate hydrolases"/>
    <property type="match status" value="1"/>
</dbReference>
<evidence type="ECO:0000256" key="3">
    <source>
        <dbReference type="ARBA" id="ARBA00022806"/>
    </source>
</evidence>
<evidence type="ECO:0000259" key="5">
    <source>
        <dbReference type="Pfam" id="PF00580"/>
    </source>
</evidence>
<evidence type="ECO:0000256" key="2">
    <source>
        <dbReference type="ARBA" id="ARBA00022801"/>
    </source>
</evidence>
<dbReference type="Proteomes" id="UP000230790">
    <property type="component" value="Unassembled WGS sequence"/>
</dbReference>
<dbReference type="EMBL" id="PGTN01000039">
    <property type="protein sequence ID" value="PJF47654.1"/>
    <property type="molecule type" value="Genomic_DNA"/>
</dbReference>
<comment type="caution">
    <text evidence="6">The sequence shown here is derived from an EMBL/GenBank/DDBJ whole genome shotgun (WGS) entry which is preliminary data.</text>
</comment>